<evidence type="ECO:0000256" key="3">
    <source>
        <dbReference type="ARBA" id="ARBA00023159"/>
    </source>
</evidence>
<keyword evidence="4" id="KW-0804">Transcription</keyword>
<comment type="caution">
    <text evidence="6">The sequence shown here is derived from an EMBL/GenBank/DDBJ whole genome shotgun (WGS) entry which is preliminary data.</text>
</comment>
<organism evidence="6 7">
    <name type="scientific">Natronospirillum operosum</name>
    <dbReference type="NCBI Taxonomy" id="2759953"/>
    <lineage>
        <taxon>Bacteria</taxon>
        <taxon>Pseudomonadati</taxon>
        <taxon>Pseudomonadota</taxon>
        <taxon>Gammaproteobacteria</taxon>
        <taxon>Oceanospirillales</taxon>
        <taxon>Natronospirillaceae</taxon>
        <taxon>Natronospirillum</taxon>
    </lineage>
</organism>
<dbReference type="EMBL" id="SRMF01000007">
    <property type="protein sequence ID" value="TGG91695.1"/>
    <property type="molecule type" value="Genomic_DNA"/>
</dbReference>
<dbReference type="SUPFAM" id="SSF51215">
    <property type="entry name" value="Regulatory protein AraC"/>
    <property type="match status" value="1"/>
</dbReference>
<dbReference type="PROSITE" id="PS01124">
    <property type="entry name" value="HTH_ARAC_FAMILY_2"/>
    <property type="match status" value="1"/>
</dbReference>
<dbReference type="GO" id="GO:0003700">
    <property type="term" value="F:DNA-binding transcription factor activity"/>
    <property type="evidence" value="ECO:0007669"/>
    <property type="project" value="InterPro"/>
</dbReference>
<feature type="domain" description="HTH araC/xylS-type" evidence="5">
    <location>
        <begin position="171"/>
        <end position="268"/>
    </location>
</feature>
<keyword evidence="1" id="KW-0805">Transcription regulation</keyword>
<dbReference type="InterPro" id="IPR003313">
    <property type="entry name" value="AraC-bd"/>
</dbReference>
<reference evidence="6 7" key="1">
    <citation type="submission" date="2019-04" db="EMBL/GenBank/DDBJ databases">
        <title>Natronospirillum operosus gen. nov., sp. nov., a haloalkaliphilic satellite isolated from decaying biomass of laboratory culture of cyanobacterium Geitlerinema sp. and proposal of Natronospirillaceae fam. nov. and Saccharospirillaceae fam. nov.</title>
        <authorList>
            <person name="Kevbrin V."/>
            <person name="Boltyanskaya Y."/>
            <person name="Koziaeva V."/>
            <person name="Grouzdev D.S."/>
            <person name="Park M."/>
            <person name="Cho J."/>
        </authorList>
    </citation>
    <scope>NUCLEOTIDE SEQUENCE [LARGE SCALE GENOMIC DNA]</scope>
    <source>
        <strain evidence="6 7">G-116</strain>
    </source>
</reference>
<dbReference type="InterPro" id="IPR014710">
    <property type="entry name" value="RmlC-like_jellyroll"/>
</dbReference>
<evidence type="ECO:0000256" key="2">
    <source>
        <dbReference type="ARBA" id="ARBA00023125"/>
    </source>
</evidence>
<keyword evidence="2" id="KW-0238">DNA-binding</keyword>
<dbReference type="PANTHER" id="PTHR46796">
    <property type="entry name" value="HTH-TYPE TRANSCRIPTIONAL ACTIVATOR RHAS-RELATED"/>
    <property type="match status" value="1"/>
</dbReference>
<evidence type="ECO:0000256" key="4">
    <source>
        <dbReference type="ARBA" id="ARBA00023163"/>
    </source>
</evidence>
<dbReference type="OrthoDB" id="9809338at2"/>
<dbReference type="Pfam" id="PF12833">
    <property type="entry name" value="HTH_18"/>
    <property type="match status" value="1"/>
</dbReference>
<name>A0A4Z0WBV6_9GAMM</name>
<dbReference type="InterPro" id="IPR037923">
    <property type="entry name" value="HTH-like"/>
</dbReference>
<dbReference type="Gene3D" id="2.60.120.10">
    <property type="entry name" value="Jelly Rolls"/>
    <property type="match status" value="1"/>
</dbReference>
<evidence type="ECO:0000259" key="5">
    <source>
        <dbReference type="PROSITE" id="PS01124"/>
    </source>
</evidence>
<evidence type="ECO:0000256" key="1">
    <source>
        <dbReference type="ARBA" id="ARBA00023015"/>
    </source>
</evidence>
<accession>A0A4Z0WBV6</accession>
<sequence>MAAAGTHQAISHCTGLPGVQALTLRSDHSFPRHSHDQYGVGYIVRGAQRSWSGRGQVEAVAGDLITVNPGEMHDGSALTDGGRQWHMIYLDPDRFPAQLAQEGACTEAELTRPVFRHAALAGQFRAAFRALANPACSTESREEQLVLLVCSLFAELGAQPARRGCAAPNLKPVLEYLHDAPEMSVSLGDLARQADLSRFQLIRAFKAQLGITPHAYLSQLRVNQARRLISQGLPIAEAALAAGFSDQSHLNRVFRNQFGITPGRWQRAATA</sequence>
<keyword evidence="3" id="KW-0010">Activator</keyword>
<protein>
    <submittedName>
        <fullName evidence="6">AraC family transcriptional regulator</fullName>
    </submittedName>
</protein>
<dbReference type="SMART" id="SM00342">
    <property type="entry name" value="HTH_ARAC"/>
    <property type="match status" value="1"/>
</dbReference>
<dbReference type="SUPFAM" id="SSF46689">
    <property type="entry name" value="Homeodomain-like"/>
    <property type="match status" value="2"/>
</dbReference>
<dbReference type="InterPro" id="IPR050204">
    <property type="entry name" value="AraC_XylS_family_regulators"/>
</dbReference>
<evidence type="ECO:0000313" key="6">
    <source>
        <dbReference type="EMBL" id="TGG91695.1"/>
    </source>
</evidence>
<evidence type="ECO:0000313" key="7">
    <source>
        <dbReference type="Proteomes" id="UP000297475"/>
    </source>
</evidence>
<dbReference type="InterPro" id="IPR009057">
    <property type="entry name" value="Homeodomain-like_sf"/>
</dbReference>
<dbReference type="InterPro" id="IPR018062">
    <property type="entry name" value="HTH_AraC-typ_CS"/>
</dbReference>
<keyword evidence="7" id="KW-1185">Reference proteome</keyword>
<dbReference type="Pfam" id="PF02311">
    <property type="entry name" value="AraC_binding"/>
    <property type="match status" value="1"/>
</dbReference>
<dbReference type="Proteomes" id="UP000297475">
    <property type="component" value="Unassembled WGS sequence"/>
</dbReference>
<dbReference type="Gene3D" id="1.10.10.60">
    <property type="entry name" value="Homeodomain-like"/>
    <property type="match status" value="2"/>
</dbReference>
<dbReference type="PROSITE" id="PS00041">
    <property type="entry name" value="HTH_ARAC_FAMILY_1"/>
    <property type="match status" value="1"/>
</dbReference>
<gene>
    <name evidence="6" type="ORF">E4656_14970</name>
</gene>
<dbReference type="PANTHER" id="PTHR46796:SF2">
    <property type="entry name" value="TRANSCRIPTIONAL REGULATORY PROTEIN"/>
    <property type="match status" value="1"/>
</dbReference>
<dbReference type="RefSeq" id="WP_135484106.1">
    <property type="nucleotide sequence ID" value="NZ_SRMF01000007.1"/>
</dbReference>
<proteinExistence type="predicted"/>
<dbReference type="InterPro" id="IPR018060">
    <property type="entry name" value="HTH_AraC"/>
</dbReference>
<dbReference type="AlphaFoldDB" id="A0A4Z0WBV6"/>
<dbReference type="GO" id="GO:0043565">
    <property type="term" value="F:sequence-specific DNA binding"/>
    <property type="evidence" value="ECO:0007669"/>
    <property type="project" value="InterPro"/>
</dbReference>